<proteinExistence type="predicted"/>
<dbReference type="SUPFAM" id="SSF48452">
    <property type="entry name" value="TPR-like"/>
    <property type="match status" value="2"/>
</dbReference>
<keyword evidence="1" id="KW-0812">Transmembrane</keyword>
<organism evidence="2 3">
    <name type="scientific">Sinimarinibacterium flocculans</name>
    <dbReference type="NCBI Taxonomy" id="985250"/>
    <lineage>
        <taxon>Bacteria</taxon>
        <taxon>Pseudomonadati</taxon>
        <taxon>Pseudomonadota</taxon>
        <taxon>Gammaproteobacteria</taxon>
        <taxon>Nevskiales</taxon>
        <taxon>Nevskiaceae</taxon>
        <taxon>Sinimarinibacterium</taxon>
    </lineage>
</organism>
<dbReference type="Proteomes" id="UP000248330">
    <property type="component" value="Unassembled WGS sequence"/>
</dbReference>
<dbReference type="InterPro" id="IPR019734">
    <property type="entry name" value="TPR_rpt"/>
</dbReference>
<keyword evidence="3" id="KW-1185">Reference proteome</keyword>
<reference evidence="2 3" key="1">
    <citation type="submission" date="2018-04" db="EMBL/GenBank/DDBJ databases">
        <title>Genomic Encyclopedia of Type Strains, Phase IV (KMG-IV): sequencing the most valuable type-strain genomes for metagenomic binning, comparative biology and taxonomic classification.</title>
        <authorList>
            <person name="Goeker M."/>
        </authorList>
    </citation>
    <scope>NUCLEOTIDE SEQUENCE [LARGE SCALE GENOMIC DNA]</scope>
    <source>
        <strain evidence="2 3">DSM 104150</strain>
    </source>
</reference>
<dbReference type="InterPro" id="IPR011990">
    <property type="entry name" value="TPR-like_helical_dom_sf"/>
</dbReference>
<feature type="transmembrane region" description="Helical" evidence="1">
    <location>
        <begin position="17"/>
        <end position="34"/>
    </location>
</feature>
<dbReference type="PANTHER" id="PTHR45588">
    <property type="entry name" value="TPR DOMAIN-CONTAINING PROTEIN"/>
    <property type="match status" value="1"/>
</dbReference>
<keyword evidence="1" id="KW-1133">Transmembrane helix</keyword>
<evidence type="ECO:0008006" key="4">
    <source>
        <dbReference type="Google" id="ProtNLM"/>
    </source>
</evidence>
<accession>A0A318EC19</accession>
<evidence type="ECO:0000313" key="3">
    <source>
        <dbReference type="Proteomes" id="UP000248330"/>
    </source>
</evidence>
<protein>
    <recommendedName>
        <fullName evidence="4">Tetratricopeptide repeat protein</fullName>
    </recommendedName>
</protein>
<dbReference type="SMART" id="SM00028">
    <property type="entry name" value="TPR"/>
    <property type="match status" value="4"/>
</dbReference>
<keyword evidence="1" id="KW-0472">Membrane</keyword>
<evidence type="ECO:0000256" key="1">
    <source>
        <dbReference type="SAM" id="Phobius"/>
    </source>
</evidence>
<dbReference type="AlphaFoldDB" id="A0A318EC19"/>
<gene>
    <name evidence="2" type="ORF">C8D93_104308</name>
</gene>
<dbReference type="PANTHER" id="PTHR45588:SF1">
    <property type="entry name" value="WW DOMAIN-CONTAINING PROTEIN"/>
    <property type="match status" value="1"/>
</dbReference>
<dbReference type="Gene3D" id="1.25.40.10">
    <property type="entry name" value="Tetratricopeptide repeat domain"/>
    <property type="match status" value="2"/>
</dbReference>
<dbReference type="EMBL" id="QICN01000004">
    <property type="protein sequence ID" value="PXV68608.1"/>
    <property type="molecule type" value="Genomic_DNA"/>
</dbReference>
<evidence type="ECO:0000313" key="2">
    <source>
        <dbReference type="EMBL" id="PXV68608.1"/>
    </source>
</evidence>
<comment type="caution">
    <text evidence="2">The sequence shown here is derived from an EMBL/GenBank/DDBJ whole genome shotgun (WGS) entry which is preliminary data.</text>
</comment>
<name>A0A318EC19_9GAMM</name>
<dbReference type="RefSeq" id="WP_170123984.1">
    <property type="nucleotide sequence ID" value="NZ_CAWNXA010000004.1"/>
</dbReference>
<sequence length="575" mass="62135">MTAVPGPFGGVMNKHRIVAAALLVAVVVGFAWYLQSAGRRPAETAEAPPPPTIPGASILEGLEGYDYPVTANAEAQRWFNQGMVLTWGFNHDAAARSFLMGTAADPGCAMCWWGAALVLGPHVNAPMAPEDVPRAWARLQNALERVDTVTPRERAYIEALAARYAEQSGDDRSALDKAWAEAIGQVVAQYPDDLDAATLYAEALMDLQPWDYYDADGRPRGRTPEIIATLEAVMARDSGHPGALHLYIHAVEASDAPERGVAAADRLREVLPGAGHLVHMPAHIYTRVGRYHDAVVANQKAIEADDAYLALCRPAPGVYPLGYVPHNHHYLWWAASMQGAGETALAAADETAKRAWIPELIREPTLIALQDFWVTPLKARVQFGRWDELLATPAPPEDLAYPTAMWHFARGMAHARTGDVDAAAQHLKALSSAAADPAFEALLIGPQHPLSTTLRIAERLLAGTLAAQVGDGDAAIAAFEQGLALEDAAAYFEPPLWHAPVRQTLGAALLADGRAADAEAVYREDLRRNPENGWSLYGLERSLRAQGRDADADAARVRFEAAWSQADVRLDASRI</sequence>